<organism evidence="3">
    <name type="scientific">Caenorhabditis brenneri</name>
    <name type="common">Nematode worm</name>
    <dbReference type="NCBI Taxonomy" id="135651"/>
    <lineage>
        <taxon>Eukaryota</taxon>
        <taxon>Metazoa</taxon>
        <taxon>Ecdysozoa</taxon>
        <taxon>Nematoda</taxon>
        <taxon>Chromadorea</taxon>
        <taxon>Rhabditida</taxon>
        <taxon>Rhabditina</taxon>
        <taxon>Rhabditomorpha</taxon>
        <taxon>Rhabditoidea</taxon>
        <taxon>Rhabditidae</taxon>
        <taxon>Peloderinae</taxon>
        <taxon>Caenorhabditis</taxon>
    </lineage>
</organism>
<dbReference type="STRING" id="135651.G0N2L2"/>
<dbReference type="SUPFAM" id="SSF53300">
    <property type="entry name" value="vWA-like"/>
    <property type="match status" value="1"/>
</dbReference>
<dbReference type="InterPro" id="IPR036465">
    <property type="entry name" value="vWFA_dom_sf"/>
</dbReference>
<evidence type="ECO:0000313" key="2">
    <source>
        <dbReference type="EMBL" id="EGT50861.1"/>
    </source>
</evidence>
<dbReference type="Proteomes" id="UP000008068">
    <property type="component" value="Unassembled WGS sequence"/>
</dbReference>
<dbReference type="eggNOG" id="ENOG502TJRI">
    <property type="taxonomic scope" value="Eukaryota"/>
</dbReference>
<feature type="chain" id="PRO_5012406910" evidence="1">
    <location>
        <begin position="16"/>
        <end position="355"/>
    </location>
</feature>
<evidence type="ECO:0000313" key="3">
    <source>
        <dbReference type="Proteomes" id="UP000008068"/>
    </source>
</evidence>
<dbReference type="OrthoDB" id="10576891at2759"/>
<keyword evidence="3" id="KW-1185">Reference proteome</keyword>
<dbReference type="EMBL" id="GL379830">
    <property type="protein sequence ID" value="EGT50861.1"/>
    <property type="molecule type" value="Genomic_DNA"/>
</dbReference>
<evidence type="ECO:0000256" key="1">
    <source>
        <dbReference type="SAM" id="SignalP"/>
    </source>
</evidence>
<proteinExistence type="predicted"/>
<protein>
    <submittedName>
        <fullName evidence="2">Uncharacterized protein</fullName>
    </submittedName>
</protein>
<feature type="signal peptide" evidence="1">
    <location>
        <begin position="1"/>
        <end position="15"/>
    </location>
</feature>
<dbReference type="AlphaFoldDB" id="G0N2L2"/>
<gene>
    <name evidence="2" type="ORF">CAEBREN_14213</name>
</gene>
<reference evidence="3" key="1">
    <citation type="submission" date="2011-07" db="EMBL/GenBank/DDBJ databases">
        <authorList>
            <consortium name="Caenorhabditis brenneri Sequencing and Analysis Consortium"/>
            <person name="Wilson R.K."/>
        </authorList>
    </citation>
    <scope>NUCLEOTIDE SEQUENCE [LARGE SCALE GENOMIC DNA]</scope>
    <source>
        <strain evidence="3">PB2801</strain>
    </source>
</reference>
<sequence>MKPIILLCLIPLANSCFVLQPTCDCQVMAITRANIDWWVQWDNTLRPSLENRQLSSPKITRSQCNVTVQCDEGYSLVVFNQQDGKNYENRTIHGTCARGAKSWQVTDGTSSKPEEVDTLYATCVDFRETLLCSPEDSTTFLFAYSNDLNASIFPNMLSQFKNGSAYPTANFATFAHVRFDMRVEEKISYFGDLESWLDSLSSNRPDPNLKFTDPQSGSDILKVIEKFLNNTDYPICGSRIVVLMKRYPTEPEAEKLIEKLRKNHVTVFIEAVGTMLSGSSSETMQTIVTRTNGYSTVADETDQDYQGSYAAGAKFEFTTYEMKISYRYSKAEPEQMRIRVYALINPVNYWVPYDN</sequence>
<name>G0N2L2_CAEBE</name>
<dbReference type="GO" id="GO:0045087">
    <property type="term" value="P:innate immune response"/>
    <property type="evidence" value="ECO:0007669"/>
    <property type="project" value="TreeGrafter"/>
</dbReference>
<keyword evidence="1" id="KW-0732">Signal</keyword>
<accession>G0N2L2</accession>
<dbReference type="HOGENOM" id="CLU_041479_2_1_1"/>
<dbReference type="InParanoid" id="G0N2L2"/>
<dbReference type="PANTHER" id="PTHR23062:SF3">
    <property type="entry name" value="ANF_RECEPTOR DOMAIN-CONTAINING PROTEIN-RELATED"/>
    <property type="match status" value="1"/>
</dbReference>
<dbReference type="PANTHER" id="PTHR23062">
    <property type="entry name" value="HYPOTHETICAL PROTEIN C.ELEGANS"/>
    <property type="match status" value="1"/>
</dbReference>